<name>A0A9P6PUE1_9FUNG</name>
<feature type="compositionally biased region" description="Acidic residues" evidence="4">
    <location>
        <begin position="1129"/>
        <end position="1138"/>
    </location>
</feature>
<feature type="compositionally biased region" description="Acidic residues" evidence="4">
    <location>
        <begin position="980"/>
        <end position="990"/>
    </location>
</feature>
<feature type="region of interest" description="Disordered" evidence="4">
    <location>
        <begin position="1"/>
        <end position="209"/>
    </location>
</feature>
<comment type="caution">
    <text evidence="6">The sequence shown here is derived from an EMBL/GenBank/DDBJ whole genome shotgun (WGS) entry which is preliminary data.</text>
</comment>
<evidence type="ECO:0000313" key="7">
    <source>
        <dbReference type="Proteomes" id="UP000807716"/>
    </source>
</evidence>
<keyword evidence="2" id="KW-0539">Nucleus</keyword>
<organism evidence="6 7">
    <name type="scientific">Actinomortierella ambigua</name>
    <dbReference type="NCBI Taxonomy" id="1343610"/>
    <lineage>
        <taxon>Eukaryota</taxon>
        <taxon>Fungi</taxon>
        <taxon>Fungi incertae sedis</taxon>
        <taxon>Mucoromycota</taxon>
        <taxon>Mortierellomycotina</taxon>
        <taxon>Mortierellomycetes</taxon>
        <taxon>Mortierellales</taxon>
        <taxon>Mortierellaceae</taxon>
        <taxon>Actinomortierella</taxon>
    </lineage>
</organism>
<dbReference type="PROSITE" id="PS50827">
    <property type="entry name" value="DDT"/>
    <property type="match status" value="1"/>
</dbReference>
<feature type="compositionally biased region" description="Basic residues" evidence="4">
    <location>
        <begin position="1187"/>
        <end position="1196"/>
    </location>
</feature>
<feature type="compositionally biased region" description="Acidic residues" evidence="4">
    <location>
        <begin position="1110"/>
        <end position="1122"/>
    </location>
</feature>
<protein>
    <recommendedName>
        <fullName evidence="5">DDT domain-containing protein</fullName>
    </recommendedName>
</protein>
<feature type="compositionally biased region" description="Basic and acidic residues" evidence="4">
    <location>
        <begin position="991"/>
        <end position="1005"/>
    </location>
</feature>
<proteinExistence type="predicted"/>
<evidence type="ECO:0000256" key="2">
    <source>
        <dbReference type="ARBA" id="ARBA00023242"/>
    </source>
</evidence>
<dbReference type="GO" id="GO:0005634">
    <property type="term" value="C:nucleus"/>
    <property type="evidence" value="ECO:0007669"/>
    <property type="project" value="UniProtKB-SubCell"/>
</dbReference>
<feature type="compositionally biased region" description="Polar residues" evidence="4">
    <location>
        <begin position="194"/>
        <end position="209"/>
    </location>
</feature>
<reference evidence="6" key="1">
    <citation type="journal article" date="2020" name="Fungal Divers.">
        <title>Resolving the Mortierellaceae phylogeny through synthesis of multi-gene phylogenetics and phylogenomics.</title>
        <authorList>
            <person name="Vandepol N."/>
            <person name="Liber J."/>
            <person name="Desiro A."/>
            <person name="Na H."/>
            <person name="Kennedy M."/>
            <person name="Barry K."/>
            <person name="Grigoriev I.V."/>
            <person name="Miller A.N."/>
            <person name="O'Donnell K."/>
            <person name="Stajich J.E."/>
            <person name="Bonito G."/>
        </authorList>
    </citation>
    <scope>NUCLEOTIDE SEQUENCE</scope>
    <source>
        <strain evidence="6">BC1065</strain>
    </source>
</reference>
<feature type="compositionally biased region" description="Low complexity" evidence="4">
    <location>
        <begin position="656"/>
        <end position="668"/>
    </location>
</feature>
<feature type="coiled-coil region" evidence="3">
    <location>
        <begin position="455"/>
        <end position="506"/>
    </location>
</feature>
<dbReference type="InterPro" id="IPR053271">
    <property type="entry name" value="DDT_domain"/>
</dbReference>
<feature type="compositionally biased region" description="Basic and acidic residues" evidence="4">
    <location>
        <begin position="39"/>
        <end position="56"/>
    </location>
</feature>
<feature type="compositionally biased region" description="Polar residues" evidence="4">
    <location>
        <begin position="170"/>
        <end position="180"/>
    </location>
</feature>
<dbReference type="InterPro" id="IPR028941">
    <property type="entry name" value="WHIM2_dom"/>
</dbReference>
<feature type="region of interest" description="Disordered" evidence="4">
    <location>
        <begin position="708"/>
        <end position="743"/>
    </location>
</feature>
<evidence type="ECO:0000256" key="4">
    <source>
        <dbReference type="SAM" id="MobiDB-lite"/>
    </source>
</evidence>
<feature type="compositionally biased region" description="Acidic residues" evidence="4">
    <location>
        <begin position="1030"/>
        <end position="1041"/>
    </location>
</feature>
<comment type="subcellular location">
    <subcellularLocation>
        <location evidence="1">Nucleus</location>
    </subcellularLocation>
</comment>
<evidence type="ECO:0000259" key="5">
    <source>
        <dbReference type="PROSITE" id="PS50827"/>
    </source>
</evidence>
<feature type="compositionally biased region" description="Acidic residues" evidence="4">
    <location>
        <begin position="1144"/>
        <end position="1166"/>
    </location>
</feature>
<dbReference type="EMBL" id="JAAAJB010000609">
    <property type="protein sequence ID" value="KAG0253086.1"/>
    <property type="molecule type" value="Genomic_DNA"/>
</dbReference>
<feature type="domain" description="DDT" evidence="5">
    <location>
        <begin position="289"/>
        <end position="354"/>
    </location>
</feature>
<feature type="compositionally biased region" description="Basic and acidic residues" evidence="4">
    <location>
        <begin position="104"/>
        <end position="149"/>
    </location>
</feature>
<evidence type="ECO:0000256" key="3">
    <source>
        <dbReference type="SAM" id="Coils"/>
    </source>
</evidence>
<feature type="region of interest" description="Disordered" evidence="4">
    <location>
        <begin position="1110"/>
        <end position="1285"/>
    </location>
</feature>
<keyword evidence="7" id="KW-1185">Reference proteome</keyword>
<feature type="compositionally biased region" description="Acidic residues" evidence="4">
    <location>
        <begin position="1257"/>
        <end position="1272"/>
    </location>
</feature>
<dbReference type="Proteomes" id="UP000807716">
    <property type="component" value="Unassembled WGS sequence"/>
</dbReference>
<evidence type="ECO:0000256" key="1">
    <source>
        <dbReference type="ARBA" id="ARBA00004123"/>
    </source>
</evidence>
<dbReference type="OrthoDB" id="2419791at2759"/>
<feature type="compositionally biased region" description="Basic and acidic residues" evidence="4">
    <location>
        <begin position="631"/>
        <end position="649"/>
    </location>
</feature>
<feature type="compositionally biased region" description="Polar residues" evidence="4">
    <location>
        <begin position="708"/>
        <end position="719"/>
    </location>
</feature>
<keyword evidence="3" id="KW-0175">Coiled coil</keyword>
<dbReference type="Pfam" id="PF15613">
    <property type="entry name" value="WSD"/>
    <property type="match status" value="1"/>
</dbReference>
<gene>
    <name evidence="6" type="ORF">DFQ27_007659</name>
</gene>
<feature type="compositionally biased region" description="Acidic residues" evidence="4">
    <location>
        <begin position="1173"/>
        <end position="1182"/>
    </location>
</feature>
<evidence type="ECO:0000313" key="6">
    <source>
        <dbReference type="EMBL" id="KAG0253086.1"/>
    </source>
</evidence>
<feature type="compositionally biased region" description="Basic residues" evidence="4">
    <location>
        <begin position="1276"/>
        <end position="1285"/>
    </location>
</feature>
<accession>A0A9P6PUE1</accession>
<feature type="region of interest" description="Disordered" evidence="4">
    <location>
        <begin position="980"/>
        <end position="1044"/>
    </location>
</feature>
<dbReference type="PANTHER" id="PTHR15546:SF2">
    <property type="entry name" value="DDT DOMAIN-CONTAINING PROTEIN DDB_G0282237"/>
    <property type="match status" value="1"/>
</dbReference>
<feature type="coiled-coil region" evidence="3">
    <location>
        <begin position="841"/>
        <end position="868"/>
    </location>
</feature>
<feature type="compositionally biased region" description="Basic and acidic residues" evidence="4">
    <location>
        <begin position="83"/>
        <end position="93"/>
    </location>
</feature>
<dbReference type="PANTHER" id="PTHR15546">
    <property type="entry name" value="BROMODOMAIN ADJACENT TO ZINC FINGER DOMAIN, 2A"/>
    <property type="match status" value="1"/>
</dbReference>
<dbReference type="InterPro" id="IPR018501">
    <property type="entry name" value="DDT_dom"/>
</dbReference>
<feature type="region of interest" description="Disordered" evidence="4">
    <location>
        <begin position="631"/>
        <end position="670"/>
    </location>
</feature>
<sequence length="1285" mass="142503">MSSSYRRGERTSKYFSQSSDPSADVEGAATAADDDGDDDKDHDHDHGRDHDEDERSATFAAVPSTDPAAAPPFPKKKGRKPKPRPEGEPEKPVKPRKPRGPNKVPKEPKEPKVPKAPKEPKVPREKKVKEPKEPKEPKVRKNAKNRQDVAADAGGAAAPKNDRSILNYFDKTSPSRSNGPSDGPSASDDAAVQDNATDGKSHSAGTTKSGAMSFKQSCLSFDVIDSSNPGAYFLNQPYDDVNPFRHLLKELPKLVGRAPYEDLSDGMLARSARIPALRTFDVTFADFDMNTLAEVKMIHEFLNTFGTPLSLTEEEGEWIKLESLVSMLRNPKIDDRLVDLQCQLVRAAYEPAEAPHVDQYNFIYYLAVGPEHLSGNDDKRDAKTARALARAVRLGRPRKNAAIRRRRLVLDRLGGIEYSEFTMADRIQSLTKAIHDIMSTPKFHRFMTNEVEENILTLKRQKRKRTEARKELETQTQELERSMRAIERQAAELESQKQALLALERDGTPGEEEQVAAAGRSSVSRLQRLAQTKEARAKVAALTNEQKALAHELKLKESMCDSKREELEGVVEDDFEVQKDHNVILNRLRGGNVVNTDDNLRVMVLGSDRFGRKYWFWKGFGGVIVEDRGQVGPKEQVKGGDEAETKADTLDGPSKTTTTITTTTTNNTDGENDVVMEEVITRMESMATCAANTKSRMSINSLLIDTPAETTSDENGSNENPDHESQSATPELLSPHPPVVAATPASHLRPFTERDLLDYGAIQTWSLISSNKELASLIRVLNHKGTRERILKANLLTMRKQIETSFAAVEKWAHVADANEPRNAADGGGDLILEALRKKRGRKSKEELAEIAARMESLEATAAAAAAAAQANAIRGANADGEPLGEPEEAVTTVIEADHDMELEDAGGATSEEYYDGMVHQTEGKLCALSAVLCEGNQEDALSKFVNHARTIVEGEDLLKVTVGCLKLCLEALKESVEEVEEMEADEEDHPTDATKAAERVDQESKTSGQASLPIVKKEAKEQQQHMSEVDTDEEEEEEEPVSTLIASPELLEKIRMHPSVVEGGIPVSERPKLYWWLKARRVDEMLDAVQTYGGLYAWLEVSKRAVESMVDEGDHGDDDDEDAHRSGDEDEEGEDADEHEHDDQDDEDGEEDEQGDDDEDADEAGDDKSQEHEEEEAEEEEEPRRGRSRHSKAKKQAAPGPKLSPVANARGTRASTRSINATAGTPTMVTAGGISLRSRRGPRVNYNDDAARYYQEYEEQEEEDEDEDEDEGTPRLRRSKRRRH</sequence>
<feature type="compositionally biased region" description="Polar residues" evidence="4">
    <location>
        <begin position="1214"/>
        <end position="1229"/>
    </location>
</feature>
<feature type="compositionally biased region" description="Basic and acidic residues" evidence="4">
    <location>
        <begin position="1"/>
        <end position="12"/>
    </location>
</feature>